<keyword evidence="1" id="KW-0812">Transmembrane</keyword>
<name>A0A5D4T138_9BACI</name>
<keyword evidence="2" id="KW-0131">Cell cycle</keyword>
<evidence type="ECO:0000313" key="3">
    <source>
        <dbReference type="Proteomes" id="UP000324517"/>
    </source>
</evidence>
<evidence type="ECO:0000313" key="2">
    <source>
        <dbReference type="EMBL" id="TYS67964.1"/>
    </source>
</evidence>
<accession>A0A5D4T138</accession>
<keyword evidence="2" id="KW-0132">Cell division</keyword>
<dbReference type="GO" id="GO:0051301">
    <property type="term" value="P:cell division"/>
    <property type="evidence" value="ECO:0007669"/>
    <property type="project" value="UniProtKB-KW"/>
</dbReference>
<dbReference type="EMBL" id="VTET01000011">
    <property type="protein sequence ID" value="TYS67964.1"/>
    <property type="molecule type" value="Genomic_DNA"/>
</dbReference>
<sequence>MNWLKQKMIVNQYSDMSEEENHHLDGIKRQNPFGIMVLVLGGASFAFGPEYKWIPIYTILLCLATIGTFDRVKEDNPWPFVIGFGLSVIGLYMYLNKIYHSDYLY</sequence>
<reference evidence="2 3" key="1">
    <citation type="submission" date="2019-08" db="EMBL/GenBank/DDBJ databases">
        <title>Bacillus genomes from the desert of Cuatro Cienegas, Coahuila.</title>
        <authorList>
            <person name="Olmedo-Alvarez G."/>
        </authorList>
    </citation>
    <scope>NUCLEOTIDE SEQUENCE [LARGE SCALE GENOMIC DNA]</scope>
    <source>
        <strain evidence="2 3">CH98b_3T</strain>
    </source>
</reference>
<dbReference type="Proteomes" id="UP000324517">
    <property type="component" value="Unassembled WGS sequence"/>
</dbReference>
<dbReference type="RefSeq" id="WP_148980311.1">
    <property type="nucleotide sequence ID" value="NZ_JBNIKO010000010.1"/>
</dbReference>
<evidence type="ECO:0000256" key="1">
    <source>
        <dbReference type="SAM" id="Phobius"/>
    </source>
</evidence>
<dbReference type="OrthoDB" id="2866458at2"/>
<feature type="transmembrane region" description="Helical" evidence="1">
    <location>
        <begin position="77"/>
        <end position="95"/>
    </location>
</feature>
<organism evidence="2 3">
    <name type="scientific">Sutcliffiella horikoshii</name>
    <dbReference type="NCBI Taxonomy" id="79883"/>
    <lineage>
        <taxon>Bacteria</taxon>
        <taxon>Bacillati</taxon>
        <taxon>Bacillota</taxon>
        <taxon>Bacilli</taxon>
        <taxon>Bacillales</taxon>
        <taxon>Bacillaceae</taxon>
        <taxon>Sutcliffiella</taxon>
    </lineage>
</organism>
<dbReference type="AlphaFoldDB" id="A0A5D4T138"/>
<gene>
    <name evidence="2" type="ORF">FZC75_18360</name>
</gene>
<comment type="caution">
    <text evidence="2">The sequence shown here is derived from an EMBL/GenBank/DDBJ whole genome shotgun (WGS) entry which is preliminary data.</text>
</comment>
<feature type="transmembrane region" description="Helical" evidence="1">
    <location>
        <begin position="53"/>
        <end position="70"/>
    </location>
</feature>
<keyword evidence="1" id="KW-1133">Transmembrane helix</keyword>
<feature type="transmembrane region" description="Helical" evidence="1">
    <location>
        <begin position="31"/>
        <end position="47"/>
    </location>
</feature>
<keyword evidence="1" id="KW-0472">Membrane</keyword>
<protein>
    <submittedName>
        <fullName evidence="2">Cell division protein FtsK</fullName>
    </submittedName>
</protein>
<proteinExistence type="predicted"/>